<keyword evidence="8" id="KW-0756">Sterol biosynthesis</keyword>
<evidence type="ECO:0000256" key="7">
    <source>
        <dbReference type="ARBA" id="ARBA00022989"/>
    </source>
</evidence>
<dbReference type="PANTHER" id="PTHR15451:SF19">
    <property type="entry name" value="ERGOSTEROL BIOSYNTHETIC PROTEIN 28 HOMOLOG"/>
    <property type="match status" value="1"/>
</dbReference>
<evidence type="ECO:0000256" key="3">
    <source>
        <dbReference type="ARBA" id="ARBA00022516"/>
    </source>
</evidence>
<dbReference type="Proteomes" id="UP001050691">
    <property type="component" value="Unassembled WGS sequence"/>
</dbReference>
<name>A0AAV5A4C8_9AGAM</name>
<dbReference type="PANTHER" id="PTHR15451">
    <property type="entry name" value="ERGOSTEROL BIOSYNTHETIC PROTEIN 28-RELATED"/>
    <property type="match status" value="1"/>
</dbReference>
<keyword evidence="9" id="KW-0443">Lipid metabolism</keyword>
<evidence type="ECO:0000256" key="4">
    <source>
        <dbReference type="ARBA" id="ARBA00022692"/>
    </source>
</evidence>
<dbReference type="GO" id="GO:0016126">
    <property type="term" value="P:sterol biosynthetic process"/>
    <property type="evidence" value="ECO:0007669"/>
    <property type="project" value="UniProtKB-KW"/>
</dbReference>
<gene>
    <name evidence="13" type="ORF">Clacol_002524</name>
</gene>
<dbReference type="InterPro" id="IPR005352">
    <property type="entry name" value="Erg28"/>
</dbReference>
<organism evidence="13 14">
    <name type="scientific">Clathrus columnatus</name>
    <dbReference type="NCBI Taxonomy" id="1419009"/>
    <lineage>
        <taxon>Eukaryota</taxon>
        <taxon>Fungi</taxon>
        <taxon>Dikarya</taxon>
        <taxon>Basidiomycota</taxon>
        <taxon>Agaricomycotina</taxon>
        <taxon>Agaricomycetes</taxon>
        <taxon>Phallomycetidae</taxon>
        <taxon>Phallales</taxon>
        <taxon>Clathraceae</taxon>
        <taxon>Clathrus</taxon>
    </lineage>
</organism>
<reference evidence="13" key="1">
    <citation type="submission" date="2021-10" db="EMBL/GenBank/DDBJ databases">
        <title>De novo Genome Assembly of Clathrus columnatus (Basidiomycota, Fungi) Using Illumina and Nanopore Sequence Data.</title>
        <authorList>
            <person name="Ogiso-Tanaka E."/>
            <person name="Itagaki H."/>
            <person name="Hosoya T."/>
            <person name="Hosaka K."/>
        </authorList>
    </citation>
    <scope>NUCLEOTIDE SEQUENCE</scope>
    <source>
        <strain evidence="13">MO-923</strain>
    </source>
</reference>
<evidence type="ECO:0000256" key="6">
    <source>
        <dbReference type="ARBA" id="ARBA00022955"/>
    </source>
</evidence>
<keyword evidence="10" id="KW-0472">Membrane</keyword>
<evidence type="ECO:0000256" key="5">
    <source>
        <dbReference type="ARBA" id="ARBA00022824"/>
    </source>
</evidence>
<evidence type="ECO:0000256" key="9">
    <source>
        <dbReference type="ARBA" id="ARBA00023098"/>
    </source>
</evidence>
<keyword evidence="4" id="KW-0812">Transmembrane</keyword>
<evidence type="ECO:0000256" key="10">
    <source>
        <dbReference type="ARBA" id="ARBA00023136"/>
    </source>
</evidence>
<dbReference type="GO" id="GO:0030674">
    <property type="term" value="F:protein-macromolecule adaptor activity"/>
    <property type="evidence" value="ECO:0007669"/>
    <property type="project" value="TreeGrafter"/>
</dbReference>
<protein>
    <recommendedName>
        <fullName evidence="15">Erg28-like protein</fullName>
    </recommendedName>
</protein>
<keyword evidence="12" id="KW-0753">Steroid metabolism</keyword>
<evidence type="ECO:0000256" key="12">
    <source>
        <dbReference type="ARBA" id="ARBA00023221"/>
    </source>
</evidence>
<keyword evidence="7" id="KW-1133">Transmembrane helix</keyword>
<dbReference type="EMBL" id="BPWL01000003">
    <property type="protein sequence ID" value="GJJ08313.1"/>
    <property type="molecule type" value="Genomic_DNA"/>
</dbReference>
<comment type="similarity">
    <text evidence="2">Belongs to the ERG28 family.</text>
</comment>
<comment type="caution">
    <text evidence="13">The sequence shown here is derived from an EMBL/GenBank/DDBJ whole genome shotgun (WGS) entry which is preliminary data.</text>
</comment>
<evidence type="ECO:0000313" key="14">
    <source>
        <dbReference type="Proteomes" id="UP001050691"/>
    </source>
</evidence>
<comment type="subcellular location">
    <subcellularLocation>
        <location evidence="1">Endoplasmic reticulum membrane</location>
        <topology evidence="1">Multi-pass membrane protein</topology>
    </subcellularLocation>
</comment>
<dbReference type="GO" id="GO:0005789">
    <property type="term" value="C:endoplasmic reticulum membrane"/>
    <property type="evidence" value="ECO:0007669"/>
    <property type="project" value="UniProtKB-SubCell"/>
</dbReference>
<keyword evidence="14" id="KW-1185">Reference proteome</keyword>
<keyword evidence="5" id="KW-0256">Endoplasmic reticulum</keyword>
<keyword evidence="11" id="KW-1207">Sterol metabolism</keyword>
<keyword evidence="6" id="KW-0752">Steroid biosynthesis</keyword>
<evidence type="ECO:0000256" key="11">
    <source>
        <dbReference type="ARBA" id="ARBA00023166"/>
    </source>
</evidence>
<accession>A0AAV5A4C8</accession>
<evidence type="ECO:0008006" key="15">
    <source>
        <dbReference type="Google" id="ProtNLM"/>
    </source>
</evidence>
<evidence type="ECO:0000256" key="1">
    <source>
        <dbReference type="ARBA" id="ARBA00004477"/>
    </source>
</evidence>
<evidence type="ECO:0000256" key="2">
    <source>
        <dbReference type="ARBA" id="ARBA00005377"/>
    </source>
</evidence>
<evidence type="ECO:0000313" key="13">
    <source>
        <dbReference type="EMBL" id="GJJ08313.1"/>
    </source>
</evidence>
<keyword evidence="3" id="KW-0444">Lipid biosynthesis</keyword>
<proteinExistence type="inferred from homology"/>
<sequence>MATSLLPSTPGLLPKWQLFVAATALFNSIQNLFGTTLTKQVYANKPEEVYELAMWTYVSALLHFGSEWLIYRSAKIGRGLIGPLLVARKPTL</sequence>
<evidence type="ECO:0000256" key="8">
    <source>
        <dbReference type="ARBA" id="ARBA00023011"/>
    </source>
</evidence>
<dbReference type="Pfam" id="PF03694">
    <property type="entry name" value="Erg28"/>
    <property type="match status" value="1"/>
</dbReference>
<dbReference type="AlphaFoldDB" id="A0AAV5A4C8"/>